<dbReference type="Gene3D" id="1.25.40.20">
    <property type="entry name" value="Ankyrin repeat-containing domain"/>
    <property type="match status" value="1"/>
</dbReference>
<dbReference type="Gene3D" id="3.40.50.300">
    <property type="entry name" value="P-loop containing nucleotide triphosphate hydrolases"/>
    <property type="match status" value="2"/>
</dbReference>
<protein>
    <recommendedName>
        <fullName evidence="4">Clp ATPase C-terminal domain-containing protein</fullName>
    </recommendedName>
</protein>
<accession>A0AAN0IIZ5</accession>
<dbReference type="GO" id="GO:0005739">
    <property type="term" value="C:mitochondrion"/>
    <property type="evidence" value="ECO:0007669"/>
    <property type="project" value="TreeGrafter"/>
</dbReference>
<name>A0AAN0IIZ5_AMPQE</name>
<dbReference type="SUPFAM" id="SSF48403">
    <property type="entry name" value="Ankyrin repeat"/>
    <property type="match status" value="1"/>
</dbReference>
<organism evidence="5 6">
    <name type="scientific">Amphimedon queenslandica</name>
    <name type="common">Sponge</name>
    <dbReference type="NCBI Taxonomy" id="400682"/>
    <lineage>
        <taxon>Eukaryota</taxon>
        <taxon>Metazoa</taxon>
        <taxon>Porifera</taxon>
        <taxon>Demospongiae</taxon>
        <taxon>Heteroscleromorpha</taxon>
        <taxon>Haplosclerida</taxon>
        <taxon>Niphatidae</taxon>
        <taxon>Amphimedon</taxon>
    </lineage>
</organism>
<dbReference type="Pfam" id="PF00023">
    <property type="entry name" value="Ank"/>
    <property type="match status" value="1"/>
</dbReference>
<dbReference type="PANTHER" id="PTHR11638">
    <property type="entry name" value="ATP-DEPENDENT CLP PROTEASE"/>
    <property type="match status" value="1"/>
</dbReference>
<dbReference type="KEGG" id="aqu:100639547"/>
<evidence type="ECO:0000256" key="2">
    <source>
        <dbReference type="ARBA" id="ARBA00022840"/>
    </source>
</evidence>
<keyword evidence="2" id="KW-0067">ATP-binding</keyword>
<keyword evidence="1" id="KW-0547">Nucleotide-binding</keyword>
<dbReference type="InterPro" id="IPR001270">
    <property type="entry name" value="ClpA/B"/>
</dbReference>
<dbReference type="Pfam" id="PF12796">
    <property type="entry name" value="Ank_2"/>
    <property type="match status" value="1"/>
</dbReference>
<proteinExistence type="predicted"/>
<dbReference type="GO" id="GO:0016887">
    <property type="term" value="F:ATP hydrolysis activity"/>
    <property type="evidence" value="ECO:0007669"/>
    <property type="project" value="InterPro"/>
</dbReference>
<dbReference type="GO" id="GO:0005524">
    <property type="term" value="F:ATP binding"/>
    <property type="evidence" value="ECO:0007669"/>
    <property type="project" value="UniProtKB-KW"/>
</dbReference>
<dbReference type="RefSeq" id="XP_003390365.2">
    <property type="nucleotide sequence ID" value="XM_003390317.2"/>
</dbReference>
<dbReference type="PRINTS" id="PR00300">
    <property type="entry name" value="CLPPROTEASEA"/>
</dbReference>
<dbReference type="SMART" id="SM00248">
    <property type="entry name" value="ANK"/>
    <property type="match status" value="3"/>
</dbReference>
<dbReference type="PROSITE" id="PS50088">
    <property type="entry name" value="ANK_REPEAT"/>
    <property type="match status" value="2"/>
</dbReference>
<dbReference type="InterPro" id="IPR027417">
    <property type="entry name" value="P-loop_NTPase"/>
</dbReference>
<evidence type="ECO:0000256" key="3">
    <source>
        <dbReference type="PROSITE-ProRule" id="PRU00023"/>
    </source>
</evidence>
<dbReference type="CDD" id="cd19499">
    <property type="entry name" value="RecA-like_ClpB_Hsp104-like"/>
    <property type="match status" value="1"/>
</dbReference>
<evidence type="ECO:0000313" key="5">
    <source>
        <dbReference type="EnsemblMetazoa" id="XP_003390365.2"/>
    </source>
</evidence>
<dbReference type="Proteomes" id="UP000007879">
    <property type="component" value="Unassembled WGS sequence"/>
</dbReference>
<dbReference type="GO" id="GO:0034605">
    <property type="term" value="P:cellular response to heat"/>
    <property type="evidence" value="ECO:0007669"/>
    <property type="project" value="TreeGrafter"/>
</dbReference>
<sequence length="577" mass="65765">MPFFMDFSQSFCTIWRTLRFISRARSTRIASPRVISRIYWLPTERNFFLLAAKRSDDSKYDDRRYLSSYCLVAAIGLAFCSNNDRDNNEEFLLAAKNSNIASLKRGLSNGVDVNCRHQLGWTALHVSVINGNKKAVEWLIKVGGANVNTQDEYSSARRMARVLKASHHQIAQLREHHFCSFINPYATYTGFTPLHYAVITDNEDIIQLLLDNGANPSIEDSMGRTPINYCTNESVRKLLEKYSVKFEENELRKRLEERRKYPLEDRLRNHLVGQEGAITTVASAIRRRELGWNDTDHPLVFLFLGSSGIVVAKLIGAPPGYIGYDQGGQLTSLLKQCPNALVLFDEVEKAHPDVLTVLLQLFDEGRLTDGQGNTISCKDAVFVMTSNLASEEIAQHGLRLRQEAINNIMRDDDGKETVEISRNFKENVIEPILKHHFHRDEFIGRINEIVYFLPFSRSELQKLVEQELIVWQKRAMERHQIKLTWDREVLDVVSDGYNVKYGARSIHHEVERTVVNQLALAYEKEYISKGSSVHLIVKKEGNEGRGPLVSIKVLNDKNSLGTKQTKSLAKPVLPFGQ</sequence>
<keyword evidence="6" id="KW-1185">Reference proteome</keyword>
<dbReference type="Pfam" id="PF07724">
    <property type="entry name" value="AAA_2"/>
    <property type="match status" value="1"/>
</dbReference>
<dbReference type="AlphaFoldDB" id="A0AAN0IIZ5"/>
<dbReference type="InterPro" id="IPR003959">
    <property type="entry name" value="ATPase_AAA_core"/>
</dbReference>
<feature type="repeat" description="ANK" evidence="3">
    <location>
        <begin position="189"/>
        <end position="221"/>
    </location>
</feature>
<dbReference type="InterPro" id="IPR002110">
    <property type="entry name" value="Ankyrin_rpt"/>
</dbReference>
<evidence type="ECO:0000256" key="1">
    <source>
        <dbReference type="ARBA" id="ARBA00022741"/>
    </source>
</evidence>
<keyword evidence="3" id="KW-0040">ANK repeat</keyword>
<dbReference type="Pfam" id="PF10431">
    <property type="entry name" value="ClpB_D2-small"/>
    <property type="match status" value="1"/>
</dbReference>
<dbReference type="Gene3D" id="1.10.8.60">
    <property type="match status" value="1"/>
</dbReference>
<dbReference type="SMART" id="SM01086">
    <property type="entry name" value="ClpB_D2-small"/>
    <property type="match status" value="1"/>
</dbReference>
<dbReference type="GeneID" id="100639547"/>
<dbReference type="PROSITE" id="PS50297">
    <property type="entry name" value="ANK_REP_REGION"/>
    <property type="match status" value="1"/>
</dbReference>
<reference evidence="6" key="1">
    <citation type="journal article" date="2010" name="Nature">
        <title>The Amphimedon queenslandica genome and the evolution of animal complexity.</title>
        <authorList>
            <person name="Srivastava M."/>
            <person name="Simakov O."/>
            <person name="Chapman J."/>
            <person name="Fahey B."/>
            <person name="Gauthier M.E."/>
            <person name="Mitros T."/>
            <person name="Richards G.S."/>
            <person name="Conaco C."/>
            <person name="Dacre M."/>
            <person name="Hellsten U."/>
            <person name="Larroux C."/>
            <person name="Putnam N.H."/>
            <person name="Stanke M."/>
            <person name="Adamska M."/>
            <person name="Darling A."/>
            <person name="Degnan S.M."/>
            <person name="Oakley T.H."/>
            <person name="Plachetzki D.C."/>
            <person name="Zhai Y."/>
            <person name="Adamski M."/>
            <person name="Calcino A."/>
            <person name="Cummins S.F."/>
            <person name="Goodstein D.M."/>
            <person name="Harris C."/>
            <person name="Jackson D.J."/>
            <person name="Leys S.P."/>
            <person name="Shu S."/>
            <person name="Woodcroft B.J."/>
            <person name="Vervoort M."/>
            <person name="Kosik K.S."/>
            <person name="Manning G."/>
            <person name="Degnan B.M."/>
            <person name="Rokhsar D.S."/>
        </authorList>
    </citation>
    <scope>NUCLEOTIDE SEQUENCE [LARGE SCALE GENOMIC DNA]</scope>
</reference>
<dbReference type="SUPFAM" id="SSF52540">
    <property type="entry name" value="P-loop containing nucleoside triphosphate hydrolases"/>
    <property type="match status" value="1"/>
</dbReference>
<feature type="domain" description="Clp ATPase C-terminal" evidence="4">
    <location>
        <begin position="455"/>
        <end position="546"/>
    </location>
</feature>
<reference evidence="5" key="2">
    <citation type="submission" date="2024-06" db="UniProtKB">
        <authorList>
            <consortium name="EnsemblMetazoa"/>
        </authorList>
    </citation>
    <scope>IDENTIFICATION</scope>
</reference>
<dbReference type="InterPro" id="IPR019489">
    <property type="entry name" value="Clp_ATPase_C"/>
</dbReference>
<feature type="repeat" description="ANK" evidence="3">
    <location>
        <begin position="119"/>
        <end position="152"/>
    </location>
</feature>
<dbReference type="EnsemblMetazoa" id="XM_003390317.2">
    <property type="protein sequence ID" value="XP_003390365.2"/>
    <property type="gene ID" value="LOC100639547"/>
</dbReference>
<dbReference type="InterPro" id="IPR050130">
    <property type="entry name" value="ClpA_ClpB"/>
</dbReference>
<evidence type="ECO:0000313" key="6">
    <source>
        <dbReference type="Proteomes" id="UP000007879"/>
    </source>
</evidence>
<evidence type="ECO:0000259" key="4">
    <source>
        <dbReference type="SMART" id="SM01086"/>
    </source>
</evidence>
<dbReference type="InterPro" id="IPR036770">
    <property type="entry name" value="Ankyrin_rpt-contain_sf"/>
</dbReference>
<dbReference type="PANTHER" id="PTHR11638:SF93">
    <property type="entry name" value="MITOCHONDRIAL DISAGGREGASE"/>
    <property type="match status" value="1"/>
</dbReference>